<organism evidence="2 3">
    <name type="scientific">Actinokineospora spheciospongiae</name>
    <dbReference type="NCBI Taxonomy" id="909613"/>
    <lineage>
        <taxon>Bacteria</taxon>
        <taxon>Bacillati</taxon>
        <taxon>Actinomycetota</taxon>
        <taxon>Actinomycetes</taxon>
        <taxon>Pseudonocardiales</taxon>
        <taxon>Pseudonocardiaceae</taxon>
        <taxon>Actinokineospora</taxon>
    </lineage>
</organism>
<feature type="signal peptide" evidence="1">
    <location>
        <begin position="1"/>
        <end position="28"/>
    </location>
</feature>
<comment type="caution">
    <text evidence="2">The sequence shown here is derived from an EMBL/GenBank/DDBJ whole genome shotgun (WGS) entry which is preliminary data.</text>
</comment>
<feature type="chain" id="PRO_5004893826" description="Secreted protein" evidence="1">
    <location>
        <begin position="29"/>
        <end position="125"/>
    </location>
</feature>
<dbReference type="Proteomes" id="UP000019277">
    <property type="component" value="Unassembled WGS sequence"/>
</dbReference>
<protein>
    <recommendedName>
        <fullName evidence="4">Secreted protein</fullName>
    </recommendedName>
</protein>
<keyword evidence="1" id="KW-0732">Signal</keyword>
<proteinExistence type="predicted"/>
<gene>
    <name evidence="2" type="ORF">UO65_5832</name>
</gene>
<evidence type="ECO:0000313" key="2">
    <source>
        <dbReference type="EMBL" id="EWC58830.1"/>
    </source>
</evidence>
<evidence type="ECO:0008006" key="4">
    <source>
        <dbReference type="Google" id="ProtNLM"/>
    </source>
</evidence>
<dbReference type="EMBL" id="AYXG01000227">
    <property type="protein sequence ID" value="EWC58830.1"/>
    <property type="molecule type" value="Genomic_DNA"/>
</dbReference>
<accession>W7ID98</accession>
<dbReference type="RefSeq" id="WP_035288704.1">
    <property type="nucleotide sequence ID" value="NZ_AYXG01000227.1"/>
</dbReference>
<evidence type="ECO:0000313" key="3">
    <source>
        <dbReference type="Proteomes" id="UP000019277"/>
    </source>
</evidence>
<dbReference type="AlphaFoldDB" id="W7ID98"/>
<evidence type="ECO:0000256" key="1">
    <source>
        <dbReference type="SAM" id="SignalP"/>
    </source>
</evidence>
<reference evidence="2 3" key="1">
    <citation type="journal article" date="2014" name="Genome Announc.">
        <title>Draft Genome Sequence of the Antitrypanosomally Active Sponge-Associated Bacterium Actinokineospora sp. Strain EG49.</title>
        <authorList>
            <person name="Harjes J."/>
            <person name="Ryu T."/>
            <person name="Abdelmohsen U.R."/>
            <person name="Moitinho-Silva L."/>
            <person name="Horn H."/>
            <person name="Ravasi T."/>
            <person name="Hentschel U."/>
        </authorList>
    </citation>
    <scope>NUCLEOTIDE SEQUENCE [LARGE SCALE GENOMIC DNA]</scope>
    <source>
        <strain evidence="2 3">EG49</strain>
    </source>
</reference>
<name>W7ID98_9PSEU</name>
<sequence length="125" mass="12581">MPGRSSRTLLPVVLALGFAVVLPDAAQATTCSPRAGVTQAGGALTAKAISLCRVSPLPPGEPTPVEVVDDSGALQRIDPNTGTWYTVTTGTGYFTHTCLGTATNTYRVVNTSGGLTSGSLTAACG</sequence>
<keyword evidence="3" id="KW-1185">Reference proteome</keyword>
<dbReference type="eggNOG" id="ENOG5030MJM">
    <property type="taxonomic scope" value="Bacteria"/>
</dbReference>